<feature type="compositionally biased region" description="Low complexity" evidence="1">
    <location>
        <begin position="69"/>
        <end position="81"/>
    </location>
</feature>
<protein>
    <submittedName>
        <fullName evidence="3">Uncharacterized protein</fullName>
    </submittedName>
</protein>
<dbReference type="AlphaFoldDB" id="A0AAN8ERF5"/>
<keyword evidence="2" id="KW-1133">Transmembrane helix</keyword>
<reference evidence="3 4" key="1">
    <citation type="submission" date="2022-12" db="EMBL/GenBank/DDBJ databases">
        <title>Genomic features and morphological characterization of a novel Knufia sp. strain isolated from spacecraft assembly facility.</title>
        <authorList>
            <person name="Teixeira M."/>
            <person name="Chander A.M."/>
            <person name="Stajich J.E."/>
            <person name="Venkateswaran K."/>
        </authorList>
    </citation>
    <scope>NUCLEOTIDE SEQUENCE [LARGE SCALE GENOMIC DNA]</scope>
    <source>
        <strain evidence="3 4">FJI-L2-BK-P2</strain>
    </source>
</reference>
<keyword evidence="2" id="KW-0472">Membrane</keyword>
<evidence type="ECO:0000256" key="1">
    <source>
        <dbReference type="SAM" id="MobiDB-lite"/>
    </source>
</evidence>
<comment type="caution">
    <text evidence="3">The sequence shown here is derived from an EMBL/GenBank/DDBJ whole genome shotgun (WGS) entry which is preliminary data.</text>
</comment>
<sequence>MGFWNDGRRSRSRSRSRSPSRRSHTQHRSSSHSGIYSRPTAARSASSFLESITGYSTASRAATPRRPGYAGSSHNSYSGHSNSRDRGWFGIGSSSSNNKYNYGSSSRARPRNGLVAKLRRWLRDLYYYMKRHPVKVFFLVIMPLITGGALTKILSTAGIRLPPQLERMLGSNMNRGYSQTERFYSRGGARDFGGGTNLPGMGSGGFGGLGDSVGGMMKMARMFM</sequence>
<evidence type="ECO:0000313" key="3">
    <source>
        <dbReference type="EMBL" id="KAK5952276.1"/>
    </source>
</evidence>
<organism evidence="3 4">
    <name type="scientific">Knufia fluminis</name>
    <dbReference type="NCBI Taxonomy" id="191047"/>
    <lineage>
        <taxon>Eukaryota</taxon>
        <taxon>Fungi</taxon>
        <taxon>Dikarya</taxon>
        <taxon>Ascomycota</taxon>
        <taxon>Pezizomycotina</taxon>
        <taxon>Eurotiomycetes</taxon>
        <taxon>Chaetothyriomycetidae</taxon>
        <taxon>Chaetothyriales</taxon>
        <taxon>Trichomeriaceae</taxon>
        <taxon>Knufia</taxon>
    </lineage>
</organism>
<evidence type="ECO:0000256" key="2">
    <source>
        <dbReference type="SAM" id="Phobius"/>
    </source>
</evidence>
<gene>
    <name evidence="3" type="ORF">OHC33_006749</name>
</gene>
<proteinExistence type="predicted"/>
<keyword evidence="2" id="KW-0812">Transmembrane</keyword>
<name>A0AAN8ERF5_9EURO</name>
<feature type="region of interest" description="Disordered" evidence="1">
    <location>
        <begin position="59"/>
        <end position="82"/>
    </location>
</feature>
<accession>A0AAN8ERF5</accession>
<keyword evidence="4" id="KW-1185">Reference proteome</keyword>
<feature type="transmembrane region" description="Helical" evidence="2">
    <location>
        <begin position="136"/>
        <end position="159"/>
    </location>
</feature>
<evidence type="ECO:0000313" key="4">
    <source>
        <dbReference type="Proteomes" id="UP001316803"/>
    </source>
</evidence>
<feature type="compositionally biased region" description="Basic residues" evidence="1">
    <location>
        <begin position="10"/>
        <end position="30"/>
    </location>
</feature>
<dbReference type="Proteomes" id="UP001316803">
    <property type="component" value="Unassembled WGS sequence"/>
</dbReference>
<dbReference type="EMBL" id="JAKLMC020000016">
    <property type="protein sequence ID" value="KAK5952276.1"/>
    <property type="molecule type" value="Genomic_DNA"/>
</dbReference>
<feature type="region of interest" description="Disordered" evidence="1">
    <location>
        <begin position="1"/>
        <end position="42"/>
    </location>
</feature>